<comment type="caution">
    <text evidence="2">The sequence shown here is derived from an EMBL/GenBank/DDBJ whole genome shotgun (WGS) entry which is preliminary data.</text>
</comment>
<sequence length="101" mass="10867">MFQHIGALTLAPETPAEHLEVTAQAFRDLAGVVPGLLAARAVVDPGLREGNCSVMFVLDFDTEESWRAYAPHPAHRAIVDDLLAGRMVGKTFMQVPGGDLL</sequence>
<evidence type="ECO:0000313" key="3">
    <source>
        <dbReference type="Proteomes" id="UP001596098"/>
    </source>
</evidence>
<dbReference type="PROSITE" id="PS51502">
    <property type="entry name" value="S_R_A_B_BARREL"/>
    <property type="match status" value="1"/>
</dbReference>
<dbReference type="InterPro" id="IPR011008">
    <property type="entry name" value="Dimeric_a/b-barrel"/>
</dbReference>
<protein>
    <submittedName>
        <fullName evidence="2">Dabb family protein</fullName>
    </submittedName>
</protein>
<evidence type="ECO:0000313" key="2">
    <source>
        <dbReference type="EMBL" id="MFC6152984.1"/>
    </source>
</evidence>
<gene>
    <name evidence="2" type="ORF">ACFPWU_04830</name>
</gene>
<feature type="domain" description="Stress-response A/B barrel" evidence="1">
    <location>
        <begin position="2"/>
        <end position="101"/>
    </location>
</feature>
<dbReference type="InterPro" id="IPR013097">
    <property type="entry name" value="Dabb"/>
</dbReference>
<organism evidence="2 3">
    <name type="scientific">Nocardioides yefusunii</name>
    <dbReference type="NCBI Taxonomy" id="2500546"/>
    <lineage>
        <taxon>Bacteria</taxon>
        <taxon>Bacillati</taxon>
        <taxon>Actinomycetota</taxon>
        <taxon>Actinomycetes</taxon>
        <taxon>Propionibacteriales</taxon>
        <taxon>Nocardioidaceae</taxon>
        <taxon>Nocardioides</taxon>
    </lineage>
</organism>
<proteinExistence type="predicted"/>
<dbReference type="EMBL" id="JBHSQI010000002">
    <property type="protein sequence ID" value="MFC6152984.1"/>
    <property type="molecule type" value="Genomic_DNA"/>
</dbReference>
<evidence type="ECO:0000259" key="1">
    <source>
        <dbReference type="PROSITE" id="PS51502"/>
    </source>
</evidence>
<name>A0ABW1QWL5_9ACTN</name>
<dbReference type="SMART" id="SM00886">
    <property type="entry name" value="Dabb"/>
    <property type="match status" value="1"/>
</dbReference>
<dbReference type="Pfam" id="PF07876">
    <property type="entry name" value="Dabb"/>
    <property type="match status" value="1"/>
</dbReference>
<accession>A0ABW1QWL5</accession>
<dbReference type="SUPFAM" id="SSF54909">
    <property type="entry name" value="Dimeric alpha+beta barrel"/>
    <property type="match status" value="1"/>
</dbReference>
<reference evidence="3" key="1">
    <citation type="journal article" date="2019" name="Int. J. Syst. Evol. Microbiol.">
        <title>The Global Catalogue of Microorganisms (GCM) 10K type strain sequencing project: providing services to taxonomists for standard genome sequencing and annotation.</title>
        <authorList>
            <consortium name="The Broad Institute Genomics Platform"/>
            <consortium name="The Broad Institute Genome Sequencing Center for Infectious Disease"/>
            <person name="Wu L."/>
            <person name="Ma J."/>
        </authorList>
    </citation>
    <scope>NUCLEOTIDE SEQUENCE [LARGE SCALE GENOMIC DNA]</scope>
    <source>
        <strain evidence="3">DFY28</strain>
    </source>
</reference>
<dbReference type="Gene3D" id="3.30.70.100">
    <property type="match status" value="1"/>
</dbReference>
<dbReference type="RefSeq" id="WP_164878613.1">
    <property type="nucleotide sequence ID" value="NZ_CP034929.1"/>
</dbReference>
<keyword evidence="3" id="KW-1185">Reference proteome</keyword>
<dbReference type="Proteomes" id="UP001596098">
    <property type="component" value="Unassembled WGS sequence"/>
</dbReference>